<proteinExistence type="predicted"/>
<dbReference type="SUPFAM" id="SSF55890">
    <property type="entry name" value="Sporulation response regulatory protein Spo0B"/>
    <property type="match status" value="1"/>
</dbReference>
<dbReference type="PROSITE" id="PS50112">
    <property type="entry name" value="PAS"/>
    <property type="match status" value="1"/>
</dbReference>
<keyword evidence="2" id="KW-1003">Cell membrane</keyword>
<organism evidence="14 15">
    <name type="scientific">Propionigenium maris DSM 9537</name>
    <dbReference type="NCBI Taxonomy" id="1123000"/>
    <lineage>
        <taxon>Bacteria</taxon>
        <taxon>Fusobacteriati</taxon>
        <taxon>Fusobacteriota</taxon>
        <taxon>Fusobacteriia</taxon>
        <taxon>Fusobacteriales</taxon>
        <taxon>Fusobacteriaceae</taxon>
        <taxon>Propionigenium</taxon>
    </lineage>
</organism>
<evidence type="ECO:0000313" key="15">
    <source>
        <dbReference type="Proteomes" id="UP001144471"/>
    </source>
</evidence>
<dbReference type="InterPro" id="IPR029151">
    <property type="entry name" value="Sensor-like_sf"/>
</dbReference>
<keyword evidence="3" id="KW-0597">Phosphoprotein</keyword>
<dbReference type="Pfam" id="PF17203">
    <property type="entry name" value="sCache_3_2"/>
    <property type="match status" value="1"/>
</dbReference>
<dbReference type="Gene3D" id="3.30.565.10">
    <property type="entry name" value="Histidine kinase-like ATPase, C-terminal domain"/>
    <property type="match status" value="1"/>
</dbReference>
<dbReference type="Proteomes" id="UP001144471">
    <property type="component" value="Unassembled WGS sequence"/>
</dbReference>
<evidence type="ECO:0000256" key="5">
    <source>
        <dbReference type="ARBA" id="ARBA00022692"/>
    </source>
</evidence>
<dbReference type="Pfam" id="PF14689">
    <property type="entry name" value="SPOB_a"/>
    <property type="match status" value="1"/>
</dbReference>
<accession>A0A9W6GQF4</accession>
<dbReference type="Gene3D" id="1.10.287.130">
    <property type="match status" value="1"/>
</dbReference>
<gene>
    <name evidence="14" type="ORF">PM10SUCC1_38610</name>
</gene>
<comment type="subcellular location">
    <subcellularLocation>
        <location evidence="1">Cell membrane</location>
        <topology evidence="1">Multi-pass membrane protein</topology>
    </subcellularLocation>
</comment>
<dbReference type="Pfam" id="PF13188">
    <property type="entry name" value="PAS_8"/>
    <property type="match status" value="1"/>
</dbReference>
<evidence type="ECO:0000256" key="9">
    <source>
        <dbReference type="ARBA" id="ARBA00022989"/>
    </source>
</evidence>
<dbReference type="GO" id="GO:0005524">
    <property type="term" value="F:ATP binding"/>
    <property type="evidence" value="ECO:0007669"/>
    <property type="project" value="UniProtKB-KW"/>
</dbReference>
<dbReference type="SMART" id="SM00387">
    <property type="entry name" value="HATPase_c"/>
    <property type="match status" value="1"/>
</dbReference>
<evidence type="ECO:0000256" key="12">
    <source>
        <dbReference type="SAM" id="Phobius"/>
    </source>
</evidence>
<keyword evidence="8" id="KW-0067">ATP-binding</keyword>
<keyword evidence="9 12" id="KW-1133">Transmembrane helix</keyword>
<evidence type="ECO:0000256" key="7">
    <source>
        <dbReference type="ARBA" id="ARBA00022777"/>
    </source>
</evidence>
<reference evidence="14" key="1">
    <citation type="submission" date="2022-12" db="EMBL/GenBank/DDBJ databases">
        <title>Reference genome sequencing for broad-spectrum identification of bacterial and archaeal isolates by mass spectrometry.</title>
        <authorList>
            <person name="Sekiguchi Y."/>
            <person name="Tourlousse D.M."/>
        </authorList>
    </citation>
    <scope>NUCLEOTIDE SEQUENCE</scope>
    <source>
        <strain evidence="14">10succ1</strain>
    </source>
</reference>
<name>A0A9W6GQF4_9FUSO</name>
<keyword evidence="7 14" id="KW-0418">Kinase</keyword>
<dbReference type="GO" id="GO:0005886">
    <property type="term" value="C:plasma membrane"/>
    <property type="evidence" value="ECO:0007669"/>
    <property type="project" value="UniProtKB-SubCell"/>
</dbReference>
<dbReference type="InterPro" id="IPR000014">
    <property type="entry name" value="PAS"/>
</dbReference>
<protein>
    <submittedName>
        <fullName evidence="14">Sensor histidine kinase</fullName>
    </submittedName>
</protein>
<evidence type="ECO:0000256" key="6">
    <source>
        <dbReference type="ARBA" id="ARBA00022741"/>
    </source>
</evidence>
<dbReference type="SUPFAM" id="SSF55874">
    <property type="entry name" value="ATPase domain of HSP90 chaperone/DNA topoisomerase II/histidine kinase"/>
    <property type="match status" value="1"/>
</dbReference>
<dbReference type="InterPro" id="IPR032834">
    <property type="entry name" value="NatK-like_C"/>
</dbReference>
<dbReference type="PANTHER" id="PTHR40448:SF1">
    <property type="entry name" value="TWO-COMPONENT SENSOR HISTIDINE KINASE"/>
    <property type="match status" value="1"/>
</dbReference>
<dbReference type="Pfam" id="PF14501">
    <property type="entry name" value="HATPase_c_5"/>
    <property type="match status" value="1"/>
</dbReference>
<keyword evidence="6" id="KW-0547">Nucleotide-binding</keyword>
<feature type="transmembrane region" description="Helical" evidence="12">
    <location>
        <begin position="169"/>
        <end position="191"/>
    </location>
</feature>
<dbReference type="InterPro" id="IPR036890">
    <property type="entry name" value="HATPase_C_sf"/>
</dbReference>
<evidence type="ECO:0000256" key="4">
    <source>
        <dbReference type="ARBA" id="ARBA00022679"/>
    </source>
</evidence>
<feature type="domain" description="PAS" evidence="13">
    <location>
        <begin position="209"/>
        <end position="245"/>
    </location>
</feature>
<dbReference type="InterPro" id="IPR016120">
    <property type="entry name" value="Sig_transdc_His_kin_SpoOB"/>
</dbReference>
<evidence type="ECO:0000259" key="13">
    <source>
        <dbReference type="PROSITE" id="PS50112"/>
    </source>
</evidence>
<dbReference type="SUPFAM" id="SSF55785">
    <property type="entry name" value="PYP-like sensor domain (PAS domain)"/>
    <property type="match status" value="1"/>
</dbReference>
<evidence type="ECO:0000256" key="8">
    <source>
        <dbReference type="ARBA" id="ARBA00022840"/>
    </source>
</evidence>
<dbReference type="GO" id="GO:0000155">
    <property type="term" value="F:phosphorelay sensor kinase activity"/>
    <property type="evidence" value="ECO:0007669"/>
    <property type="project" value="InterPro"/>
</dbReference>
<evidence type="ECO:0000256" key="10">
    <source>
        <dbReference type="ARBA" id="ARBA00023012"/>
    </source>
</evidence>
<keyword evidence="10" id="KW-0902">Two-component regulatory system</keyword>
<dbReference type="InterPro" id="IPR035965">
    <property type="entry name" value="PAS-like_dom_sf"/>
</dbReference>
<evidence type="ECO:0000256" key="3">
    <source>
        <dbReference type="ARBA" id="ARBA00022553"/>
    </source>
</evidence>
<dbReference type="PANTHER" id="PTHR40448">
    <property type="entry name" value="TWO-COMPONENT SENSOR HISTIDINE KINASE"/>
    <property type="match status" value="1"/>
</dbReference>
<dbReference type="Gene3D" id="3.30.450.20">
    <property type="entry name" value="PAS domain"/>
    <property type="match status" value="2"/>
</dbReference>
<evidence type="ECO:0000256" key="11">
    <source>
        <dbReference type="ARBA" id="ARBA00023136"/>
    </source>
</evidence>
<evidence type="ECO:0000256" key="2">
    <source>
        <dbReference type="ARBA" id="ARBA00022475"/>
    </source>
</evidence>
<keyword evidence="4" id="KW-0808">Transferase</keyword>
<dbReference type="AlphaFoldDB" id="A0A9W6GQF4"/>
<comment type="caution">
    <text evidence="14">The sequence shown here is derived from an EMBL/GenBank/DDBJ whole genome shotgun (WGS) entry which is preliminary data.</text>
</comment>
<feature type="transmembrane region" description="Helical" evidence="12">
    <location>
        <begin position="12"/>
        <end position="32"/>
    </location>
</feature>
<dbReference type="InterPro" id="IPR003594">
    <property type="entry name" value="HATPase_dom"/>
</dbReference>
<dbReference type="GO" id="GO:0042802">
    <property type="term" value="F:identical protein binding"/>
    <property type="evidence" value="ECO:0007669"/>
    <property type="project" value="TreeGrafter"/>
</dbReference>
<dbReference type="SUPFAM" id="SSF103190">
    <property type="entry name" value="Sensory domain-like"/>
    <property type="match status" value="1"/>
</dbReference>
<evidence type="ECO:0000313" key="14">
    <source>
        <dbReference type="EMBL" id="GLI58347.1"/>
    </source>
</evidence>
<sequence length="512" mass="57835">MKNMTLEKKIRAYIFTLLLVGFTVFLLIFGRYQLKRADLETRKNLSNVAFLISNDDFIQENLASKRSEKIQRKVEKVVKSLDEIDMVVVTDITGKRYSHVNPSLIGQNFVGGDEREVIEKGTSYFSRARGTLGPALRRFTPIYYKGEQIGFVMVGKLYWKIDKGNKDTLLYISLIILVTFTLIYTAALLLARSIKSELKGLEPREICNLYEENQSIFETLEEGIATIDLEGRYTKKNEAAEEILGGVAEGPLRGLIEGVIGDFVPIYDREIMIGSKGAFVSLIPLFKRGVPIGIILTIKDSRKVTKKAEEITGVNLVIESLRANIHEFKNKLHVISGLLSLNEVEEAKKFIQEVQGNSSVKKVEVTAMEDSILSGLIIGKINIAKERGIELEVDRNSILWEDHGNITTQDLIVIIGNLLENAIEASALATDRRIDILLYEDEERIEVQVRDRGVPIREPHSIYIRGYSTKGRNRGEGMSLVLERVNFYRGSIDLEQEEGEKVFTVVVWKEEG</sequence>
<dbReference type="InterPro" id="IPR039506">
    <property type="entry name" value="SPOB_a"/>
</dbReference>
<keyword evidence="15" id="KW-1185">Reference proteome</keyword>
<evidence type="ECO:0000256" key="1">
    <source>
        <dbReference type="ARBA" id="ARBA00004651"/>
    </source>
</evidence>
<keyword evidence="5 12" id="KW-0812">Transmembrane</keyword>
<keyword evidence="11 12" id="KW-0472">Membrane</keyword>
<dbReference type="InterPro" id="IPR033463">
    <property type="entry name" value="sCache_3"/>
</dbReference>
<dbReference type="EMBL" id="BSDY01000049">
    <property type="protein sequence ID" value="GLI58347.1"/>
    <property type="molecule type" value="Genomic_DNA"/>
</dbReference>